<dbReference type="PROSITE" id="PS00652">
    <property type="entry name" value="TNFR_NGFR_1"/>
    <property type="match status" value="1"/>
</dbReference>
<dbReference type="GO" id="GO:0006924">
    <property type="term" value="P:activation-induced cell death of T cells"/>
    <property type="evidence" value="ECO:0007669"/>
    <property type="project" value="TreeGrafter"/>
</dbReference>
<feature type="repeat" description="TNFR-Cys" evidence="6">
    <location>
        <begin position="128"/>
        <end position="168"/>
    </location>
</feature>
<keyword evidence="2" id="KW-0732">Signal</keyword>
<dbReference type="CDD" id="cd08316">
    <property type="entry name" value="Death_FAS_TNFRSF6"/>
    <property type="match status" value="1"/>
</dbReference>
<evidence type="ECO:0000256" key="3">
    <source>
        <dbReference type="ARBA" id="ARBA00022737"/>
    </source>
</evidence>
<keyword evidence="1" id="KW-0053">Apoptosis</keyword>
<dbReference type="GO" id="GO:0045121">
    <property type="term" value="C:membrane raft"/>
    <property type="evidence" value="ECO:0007669"/>
    <property type="project" value="TreeGrafter"/>
</dbReference>
<evidence type="ECO:0000256" key="1">
    <source>
        <dbReference type="ARBA" id="ARBA00022703"/>
    </source>
</evidence>
<dbReference type="Pfam" id="PF00531">
    <property type="entry name" value="Death"/>
    <property type="match status" value="1"/>
</dbReference>
<reference evidence="10" key="2">
    <citation type="submission" date="2025-08" db="UniProtKB">
        <authorList>
            <consortium name="Ensembl"/>
        </authorList>
    </citation>
    <scope>IDENTIFICATION</scope>
</reference>
<dbReference type="Gene3D" id="2.10.50.10">
    <property type="entry name" value="Tumor Necrosis Factor Receptor, subunit A, domain 2"/>
    <property type="match status" value="1"/>
</dbReference>
<feature type="repeat" description="TNFR-Cys" evidence="6">
    <location>
        <begin position="84"/>
        <end position="127"/>
    </location>
</feature>
<evidence type="ECO:0008006" key="12">
    <source>
        <dbReference type="Google" id="ProtNLM"/>
    </source>
</evidence>
<keyword evidence="4" id="KW-1015">Disulfide bond</keyword>
<evidence type="ECO:0000259" key="9">
    <source>
        <dbReference type="PROSITE" id="PS50050"/>
    </source>
</evidence>
<dbReference type="PROSITE" id="PS50050">
    <property type="entry name" value="TNFR_NGFR_2"/>
    <property type="match status" value="2"/>
</dbReference>
<dbReference type="GO" id="GO:0097527">
    <property type="term" value="P:necroptotic signaling pathway"/>
    <property type="evidence" value="ECO:0007669"/>
    <property type="project" value="TreeGrafter"/>
</dbReference>
<dbReference type="AlphaFoldDB" id="A0A8C7TZD1"/>
<sequence length="375" mass="42447">MRPTNMQQLDCHCAIVFNVLSVIHPNFKQRADLQLQTPHGAQQSLLGGINFENEQIYFFIYPVHFGQHLESHCSVSPEDGTCVYCEENRTYNSDPNSLDSCEPCTSCDSKANLEVEDRCTIFKDSVCRCQQGHYCNKGKEHCRACYPCTICSEEGIKVACSATNNTICHAFKEQSLSKTITFQCIKMIWKMFFHLQYECYKVVFYLNIRLLFSFLAGRNLAVVFVLTTVLLVVLIVIIYLWRSNKYCFGPNGGLTELPNRSSEEMQPLRGVNLWPHLPDIAKTLGWRDMKQVAECSGMTHTAIESHQLNFPNDSQEQCSSLLRAWVEKEGMTTASVTLVQTLLRMKKKVKAEDIMAIISNKEDGVTGQNSGSGQV</sequence>
<dbReference type="PROSITE" id="PS50017">
    <property type="entry name" value="DEATH_DOMAIN"/>
    <property type="match status" value="1"/>
</dbReference>
<dbReference type="GO" id="GO:0097049">
    <property type="term" value="P:motor neuron apoptotic process"/>
    <property type="evidence" value="ECO:0007669"/>
    <property type="project" value="TreeGrafter"/>
</dbReference>
<dbReference type="GO" id="GO:0032872">
    <property type="term" value="P:regulation of stress-activated MAPK cascade"/>
    <property type="evidence" value="ECO:0007669"/>
    <property type="project" value="TreeGrafter"/>
</dbReference>
<evidence type="ECO:0000256" key="4">
    <source>
        <dbReference type="ARBA" id="ARBA00023157"/>
    </source>
</evidence>
<dbReference type="GO" id="GO:0097192">
    <property type="term" value="P:extrinsic apoptotic signaling pathway in absence of ligand"/>
    <property type="evidence" value="ECO:0007669"/>
    <property type="project" value="TreeGrafter"/>
</dbReference>
<dbReference type="GeneTree" id="ENSGT00950000183126"/>
<dbReference type="GO" id="GO:0043066">
    <property type="term" value="P:negative regulation of apoptotic process"/>
    <property type="evidence" value="ECO:0007669"/>
    <property type="project" value="TreeGrafter"/>
</dbReference>
<dbReference type="GO" id="GO:0005031">
    <property type="term" value="F:tumor necrosis factor receptor activity"/>
    <property type="evidence" value="ECO:0007669"/>
    <property type="project" value="TreeGrafter"/>
</dbReference>
<dbReference type="SUPFAM" id="SSF47986">
    <property type="entry name" value="DEATH domain"/>
    <property type="match status" value="1"/>
</dbReference>
<dbReference type="SUPFAM" id="SSF57586">
    <property type="entry name" value="TNF receptor-like"/>
    <property type="match status" value="1"/>
</dbReference>
<dbReference type="Pfam" id="PF00020">
    <property type="entry name" value="TNFR_c6"/>
    <property type="match status" value="1"/>
</dbReference>
<keyword evidence="11" id="KW-1185">Reference proteome</keyword>
<evidence type="ECO:0000259" key="8">
    <source>
        <dbReference type="PROSITE" id="PS50017"/>
    </source>
</evidence>
<comment type="caution">
    <text evidence="6">Lacks conserved residue(s) required for the propagation of feature annotation.</text>
</comment>
<accession>A0A8C7TZD1</accession>
<keyword evidence="7" id="KW-0472">Membrane</keyword>
<dbReference type="InterPro" id="IPR011029">
    <property type="entry name" value="DEATH-like_dom_sf"/>
</dbReference>
<feature type="transmembrane region" description="Helical" evidence="7">
    <location>
        <begin position="222"/>
        <end position="241"/>
    </location>
</feature>
<reference evidence="10" key="3">
    <citation type="submission" date="2025-09" db="UniProtKB">
        <authorList>
            <consortium name="Ensembl"/>
        </authorList>
    </citation>
    <scope>IDENTIFICATION</scope>
</reference>
<keyword evidence="3" id="KW-0677">Repeat</keyword>
<feature type="domain" description="Death" evidence="8">
    <location>
        <begin position="288"/>
        <end position="358"/>
    </location>
</feature>
<keyword evidence="7" id="KW-0812">Transmembrane</keyword>
<feature type="domain" description="TNFR-Cys" evidence="9">
    <location>
        <begin position="128"/>
        <end position="168"/>
    </location>
</feature>
<dbReference type="Proteomes" id="UP000694395">
    <property type="component" value="Chromosome 23"/>
</dbReference>
<dbReference type="Ensembl" id="ENSOMYT00000097082.2">
    <property type="protein sequence ID" value="ENSOMYP00000089143.2"/>
    <property type="gene ID" value="ENSOMYG00000041155.2"/>
</dbReference>
<dbReference type="GO" id="GO:0009897">
    <property type="term" value="C:external side of plasma membrane"/>
    <property type="evidence" value="ECO:0007669"/>
    <property type="project" value="TreeGrafter"/>
</dbReference>
<dbReference type="PANTHER" id="PTHR46874:SF1">
    <property type="entry name" value="TUMOR NECROSIS FACTOR RECEPTOR SUPERFAMILY MEMBER 6"/>
    <property type="match status" value="1"/>
</dbReference>
<proteinExistence type="predicted"/>
<dbReference type="SMART" id="SM00208">
    <property type="entry name" value="TNFR"/>
    <property type="match status" value="2"/>
</dbReference>
<evidence type="ECO:0000256" key="5">
    <source>
        <dbReference type="ARBA" id="ARBA00023180"/>
    </source>
</evidence>
<evidence type="ECO:0000313" key="11">
    <source>
        <dbReference type="Proteomes" id="UP000694395"/>
    </source>
</evidence>
<dbReference type="GO" id="GO:0031265">
    <property type="term" value="C:CD95 death-inducing signaling complex"/>
    <property type="evidence" value="ECO:0007669"/>
    <property type="project" value="TreeGrafter"/>
</dbReference>
<dbReference type="PANTHER" id="PTHR46874">
    <property type="entry name" value="TUMOR NECROSIS FACTOR RECEPTOR SUPERFAMILY MEMBER 6"/>
    <property type="match status" value="1"/>
</dbReference>
<evidence type="ECO:0000256" key="7">
    <source>
        <dbReference type="SAM" id="Phobius"/>
    </source>
</evidence>
<evidence type="ECO:0000313" key="10">
    <source>
        <dbReference type="Ensembl" id="ENSOMYP00000089143.2"/>
    </source>
</evidence>
<dbReference type="InterPro" id="IPR001368">
    <property type="entry name" value="TNFR/NGFR_Cys_rich_reg"/>
</dbReference>
<evidence type="ECO:0000256" key="2">
    <source>
        <dbReference type="ARBA" id="ARBA00022729"/>
    </source>
</evidence>
<keyword evidence="7" id="KW-1133">Transmembrane helix</keyword>
<evidence type="ECO:0000256" key="6">
    <source>
        <dbReference type="PROSITE-ProRule" id="PRU00206"/>
    </source>
</evidence>
<dbReference type="InterPro" id="IPR000488">
    <property type="entry name" value="Death_dom"/>
</dbReference>
<feature type="domain" description="TNFR-Cys" evidence="9">
    <location>
        <begin position="84"/>
        <end position="127"/>
    </location>
</feature>
<keyword evidence="5" id="KW-0325">Glycoprotein</keyword>
<reference evidence="10" key="1">
    <citation type="submission" date="2020-07" db="EMBL/GenBank/DDBJ databases">
        <title>A long reads based de novo assembly of the rainbow trout Arlee double haploid line genome.</title>
        <authorList>
            <person name="Gao G."/>
            <person name="Palti Y."/>
        </authorList>
    </citation>
    <scope>NUCLEOTIDE SEQUENCE [LARGE SCALE GENOMIC DNA]</scope>
</reference>
<dbReference type="InterPro" id="IPR033998">
    <property type="entry name" value="TNFRSF6_death"/>
</dbReference>
<protein>
    <recommendedName>
        <fullName evidence="12">Tumor necrosis factor receptor superfamily member 6</fullName>
    </recommendedName>
</protein>
<name>A0A8C7TZD1_ONCMY</name>
<dbReference type="Gene3D" id="1.10.533.10">
    <property type="entry name" value="Death Domain, Fas"/>
    <property type="match status" value="1"/>
</dbReference>
<organism evidence="10 11">
    <name type="scientific">Oncorhynchus mykiss</name>
    <name type="common">Rainbow trout</name>
    <name type="synonym">Salmo gairdneri</name>
    <dbReference type="NCBI Taxonomy" id="8022"/>
    <lineage>
        <taxon>Eukaryota</taxon>
        <taxon>Metazoa</taxon>
        <taxon>Chordata</taxon>
        <taxon>Craniata</taxon>
        <taxon>Vertebrata</taxon>
        <taxon>Euteleostomi</taxon>
        <taxon>Actinopterygii</taxon>
        <taxon>Neopterygii</taxon>
        <taxon>Teleostei</taxon>
        <taxon>Protacanthopterygii</taxon>
        <taxon>Salmoniformes</taxon>
        <taxon>Salmonidae</taxon>
        <taxon>Salmoninae</taxon>
        <taxon>Oncorhynchus</taxon>
    </lineage>
</organism>